<organism evidence="2 3">
    <name type="scientific">Candidatus Magasanikbacteria bacterium RIFOXYD1_FULL_40_23</name>
    <dbReference type="NCBI Taxonomy" id="1798705"/>
    <lineage>
        <taxon>Bacteria</taxon>
        <taxon>Candidatus Magasanikiibacteriota</taxon>
    </lineage>
</organism>
<comment type="caution">
    <text evidence="2">The sequence shown here is derived from an EMBL/GenBank/DDBJ whole genome shotgun (WGS) entry which is preliminary data.</text>
</comment>
<dbReference type="InterPro" id="IPR029044">
    <property type="entry name" value="Nucleotide-diphossugar_trans"/>
</dbReference>
<dbReference type="Proteomes" id="UP000176634">
    <property type="component" value="Unassembled WGS sequence"/>
</dbReference>
<evidence type="ECO:0000259" key="1">
    <source>
        <dbReference type="Pfam" id="PF00483"/>
    </source>
</evidence>
<sequence length="244" mass="27978">MSNIKQAVILCAGLGTRLRPLTDTMPKPMIPILGKPLLEWNIEQFKKHGVTEFFINLYYLPDVIRDYFGDGAKWGVKINYFQEKDILGTAGGVKNFASMLDDKFFLIYGDMISLMDYSKMAEEFASHPDAIGMQRMQKTDNYADADVAELGPDGSYLKIHAKPHTESYPNAYRMKGIFILRKDILEYVPASTFYELGKQLLPDAVKDGKKFYSYECKEYTKGIDTMEKYQEVEEYLKNNEITVS</sequence>
<name>A0A1F6P9K0_9BACT</name>
<gene>
    <name evidence="2" type="ORF">A2563_04330</name>
</gene>
<dbReference type="Gene3D" id="3.90.550.10">
    <property type="entry name" value="Spore Coat Polysaccharide Biosynthesis Protein SpsA, Chain A"/>
    <property type="match status" value="1"/>
</dbReference>
<accession>A0A1F6P9K0</accession>
<dbReference type="STRING" id="1798705.A2563_04330"/>
<dbReference type="CDD" id="cd04181">
    <property type="entry name" value="NTP_transferase"/>
    <property type="match status" value="1"/>
</dbReference>
<evidence type="ECO:0000313" key="2">
    <source>
        <dbReference type="EMBL" id="OGH92865.1"/>
    </source>
</evidence>
<dbReference type="PANTHER" id="PTHR22572">
    <property type="entry name" value="SUGAR-1-PHOSPHATE GUANYL TRANSFERASE"/>
    <property type="match status" value="1"/>
</dbReference>
<dbReference type="AlphaFoldDB" id="A0A1F6P9K0"/>
<dbReference type="InterPro" id="IPR005835">
    <property type="entry name" value="NTP_transferase_dom"/>
</dbReference>
<protein>
    <recommendedName>
        <fullName evidence="1">Nucleotidyl transferase domain-containing protein</fullName>
    </recommendedName>
</protein>
<feature type="domain" description="Nucleotidyl transferase" evidence="1">
    <location>
        <begin position="7"/>
        <end position="218"/>
    </location>
</feature>
<evidence type="ECO:0000313" key="3">
    <source>
        <dbReference type="Proteomes" id="UP000176634"/>
    </source>
</evidence>
<dbReference type="Pfam" id="PF00483">
    <property type="entry name" value="NTP_transferase"/>
    <property type="match status" value="1"/>
</dbReference>
<proteinExistence type="predicted"/>
<dbReference type="EMBL" id="MFRA01000005">
    <property type="protein sequence ID" value="OGH92865.1"/>
    <property type="molecule type" value="Genomic_DNA"/>
</dbReference>
<dbReference type="SUPFAM" id="SSF53448">
    <property type="entry name" value="Nucleotide-diphospho-sugar transferases"/>
    <property type="match status" value="1"/>
</dbReference>
<dbReference type="InterPro" id="IPR050486">
    <property type="entry name" value="Mannose-1P_guanyltransferase"/>
</dbReference>
<reference evidence="2 3" key="1">
    <citation type="journal article" date="2016" name="Nat. Commun.">
        <title>Thousands of microbial genomes shed light on interconnected biogeochemical processes in an aquifer system.</title>
        <authorList>
            <person name="Anantharaman K."/>
            <person name="Brown C.T."/>
            <person name="Hug L.A."/>
            <person name="Sharon I."/>
            <person name="Castelle C.J."/>
            <person name="Probst A.J."/>
            <person name="Thomas B.C."/>
            <person name="Singh A."/>
            <person name="Wilkins M.J."/>
            <person name="Karaoz U."/>
            <person name="Brodie E.L."/>
            <person name="Williams K.H."/>
            <person name="Hubbard S.S."/>
            <person name="Banfield J.F."/>
        </authorList>
    </citation>
    <scope>NUCLEOTIDE SEQUENCE [LARGE SCALE GENOMIC DNA]</scope>
</reference>